<feature type="coiled-coil region" evidence="1">
    <location>
        <begin position="30"/>
        <end position="57"/>
    </location>
</feature>
<dbReference type="RefSeq" id="WP_349226957.1">
    <property type="nucleotide sequence ID" value="NZ_JBBNIL010000067.1"/>
</dbReference>
<evidence type="ECO:0000313" key="3">
    <source>
        <dbReference type="Proteomes" id="UP001198241"/>
    </source>
</evidence>
<name>A0ABS8F0H5_9FIRM</name>
<reference evidence="2 3" key="1">
    <citation type="submission" date="2021-10" db="EMBL/GenBank/DDBJ databases">
        <title>Anaerobic single-cell dispensing facilitates the cultivation of human gut bacteria.</title>
        <authorList>
            <person name="Afrizal A."/>
        </authorList>
    </citation>
    <scope>NUCLEOTIDE SEQUENCE [LARGE SCALE GENOMIC DNA]</scope>
    <source>
        <strain evidence="2 3">CLA-AA-H247</strain>
    </source>
</reference>
<dbReference type="EMBL" id="JAJEQD010000003">
    <property type="protein sequence ID" value="MCC2155943.1"/>
    <property type="molecule type" value="Genomic_DNA"/>
</dbReference>
<accession>A0ABS8F0H5</accession>
<proteinExistence type="predicted"/>
<gene>
    <name evidence="2" type="ORF">LKD20_02140</name>
</gene>
<keyword evidence="1" id="KW-0175">Coiled coil</keyword>
<sequence>MIGVFQGSGPMVELSKKEYRELAYEYLHEASKAALRIKSLKRNIQRIKSDITSLRAVNYGKERVDGGEPSGIEDDINRLLNMEMRYKRQIHELLTKRDDACHMIDTLTNTVGSIILMQQYINGMSAKGAYSFVGYGESQGKEYKNLALVELGYKLRRKSAVNG</sequence>
<keyword evidence="3" id="KW-1185">Reference proteome</keyword>
<comment type="caution">
    <text evidence="2">The sequence shown here is derived from an EMBL/GenBank/DDBJ whole genome shotgun (WGS) entry which is preliminary data.</text>
</comment>
<evidence type="ECO:0000256" key="1">
    <source>
        <dbReference type="SAM" id="Coils"/>
    </source>
</evidence>
<protein>
    <recommendedName>
        <fullName evidence="4">DUF1492 domain-containing protein</fullName>
    </recommendedName>
</protein>
<evidence type="ECO:0000313" key="2">
    <source>
        <dbReference type="EMBL" id="MCC2155943.1"/>
    </source>
</evidence>
<evidence type="ECO:0008006" key="4">
    <source>
        <dbReference type="Google" id="ProtNLM"/>
    </source>
</evidence>
<dbReference type="Proteomes" id="UP001198241">
    <property type="component" value="Unassembled WGS sequence"/>
</dbReference>
<organism evidence="2 3">
    <name type="scientific">Veillonella fallax</name>
    <dbReference type="NCBI Taxonomy" id="2881272"/>
    <lineage>
        <taxon>Bacteria</taxon>
        <taxon>Bacillati</taxon>
        <taxon>Bacillota</taxon>
        <taxon>Negativicutes</taxon>
        <taxon>Veillonellales</taxon>
        <taxon>Veillonellaceae</taxon>
        <taxon>Veillonella</taxon>
    </lineage>
</organism>